<dbReference type="Proteomes" id="UP000317650">
    <property type="component" value="Chromosome 5"/>
</dbReference>
<keyword evidence="5" id="KW-0805">Transcription regulation</keyword>
<dbReference type="GO" id="GO:0008270">
    <property type="term" value="F:zinc ion binding"/>
    <property type="evidence" value="ECO:0007669"/>
    <property type="project" value="UniProtKB-KW"/>
</dbReference>
<dbReference type="GO" id="GO:0005634">
    <property type="term" value="C:nucleus"/>
    <property type="evidence" value="ECO:0007669"/>
    <property type="project" value="UniProtKB-SubCell"/>
</dbReference>
<keyword evidence="3 9" id="KW-0863">Zinc-finger</keyword>
<dbReference type="GO" id="GO:0003677">
    <property type="term" value="F:DNA binding"/>
    <property type="evidence" value="ECO:0007669"/>
    <property type="project" value="UniProtKB-KW"/>
</dbReference>
<dbReference type="EMBL" id="PYDT01000003">
    <property type="protein sequence ID" value="THU67436.1"/>
    <property type="molecule type" value="Genomic_DNA"/>
</dbReference>
<comment type="caution">
    <text evidence="11">The sequence shown here is derived from an EMBL/GenBank/DDBJ whole genome shotgun (WGS) entry which is preliminary data.</text>
</comment>
<proteinExistence type="predicted"/>
<keyword evidence="6" id="KW-0238">DNA-binding</keyword>
<organism evidence="11 12">
    <name type="scientific">Musa balbisiana</name>
    <name type="common">Banana</name>
    <dbReference type="NCBI Taxonomy" id="52838"/>
    <lineage>
        <taxon>Eukaryota</taxon>
        <taxon>Viridiplantae</taxon>
        <taxon>Streptophyta</taxon>
        <taxon>Embryophyta</taxon>
        <taxon>Tracheophyta</taxon>
        <taxon>Spermatophyta</taxon>
        <taxon>Magnoliopsida</taxon>
        <taxon>Liliopsida</taxon>
        <taxon>Zingiberales</taxon>
        <taxon>Musaceae</taxon>
        <taxon>Musa</taxon>
    </lineage>
</organism>
<dbReference type="PROSITE" id="PS51141">
    <property type="entry name" value="ZF_SBP"/>
    <property type="match status" value="1"/>
</dbReference>
<evidence type="ECO:0000256" key="3">
    <source>
        <dbReference type="ARBA" id="ARBA00022771"/>
    </source>
</evidence>
<comment type="subcellular location">
    <subcellularLocation>
        <location evidence="1">Nucleus</location>
    </subcellularLocation>
</comment>
<reference evidence="11 12" key="1">
    <citation type="journal article" date="2019" name="Nat. Plants">
        <title>Genome sequencing of Musa balbisiana reveals subgenome evolution and function divergence in polyploid bananas.</title>
        <authorList>
            <person name="Yao X."/>
        </authorList>
    </citation>
    <scope>NUCLEOTIDE SEQUENCE [LARGE SCALE GENOMIC DNA]</scope>
    <source>
        <strain evidence="12">cv. DH-PKW</strain>
        <tissue evidence="11">Leaves</tissue>
    </source>
</reference>
<keyword evidence="7" id="KW-0804">Transcription</keyword>
<dbReference type="InterPro" id="IPR004333">
    <property type="entry name" value="SBP_dom"/>
</dbReference>
<gene>
    <name evidence="11" type="ORF">C4D60_Mb05t24610</name>
</gene>
<dbReference type="Pfam" id="PF03110">
    <property type="entry name" value="SBP"/>
    <property type="match status" value="1"/>
</dbReference>
<evidence type="ECO:0000256" key="7">
    <source>
        <dbReference type="ARBA" id="ARBA00023163"/>
    </source>
</evidence>
<evidence type="ECO:0000256" key="1">
    <source>
        <dbReference type="ARBA" id="ARBA00004123"/>
    </source>
</evidence>
<keyword evidence="8" id="KW-0539">Nucleus</keyword>
<dbReference type="STRING" id="52838.A0A4S8JYL2"/>
<dbReference type="PANTHER" id="PTHR31251">
    <property type="entry name" value="SQUAMOSA PROMOTER-BINDING-LIKE PROTEIN 4"/>
    <property type="match status" value="1"/>
</dbReference>
<keyword evidence="4" id="KW-0862">Zinc</keyword>
<accession>A0A4S8JYL2</accession>
<protein>
    <recommendedName>
        <fullName evidence="10">SBP-type domain-containing protein</fullName>
    </recommendedName>
</protein>
<evidence type="ECO:0000256" key="2">
    <source>
        <dbReference type="ARBA" id="ARBA00022723"/>
    </source>
</evidence>
<evidence type="ECO:0000256" key="5">
    <source>
        <dbReference type="ARBA" id="ARBA00023015"/>
    </source>
</evidence>
<evidence type="ECO:0000259" key="10">
    <source>
        <dbReference type="PROSITE" id="PS51141"/>
    </source>
</evidence>
<dbReference type="InterPro" id="IPR036893">
    <property type="entry name" value="SBP_sf"/>
</dbReference>
<dbReference type="Gene3D" id="4.10.1100.10">
    <property type="entry name" value="Transcription factor, SBP-box domain"/>
    <property type="match status" value="1"/>
</dbReference>
<sequence length="519" mass="57161">MIPGVYVALVGVFFPKLWFSSMVQVGPVAKIFQMPFHFDWETLAPFNGEETEISEPAQELKSKIGSGIAMGNGSVYSSSGVLCSSSEMGNCLSKSSISASVDSSSKAMKRLPEVDFESVGGFLVHLNKNKDLARVHDFRTSHAVESAEGIKESVMGLKLGKRTYFEDPCAGSNIKSPSSSASFTPSTTLVKKSRVYQQSLLSSYCQVEGCNIDLSTAKDYHRKHRVCESHSKSPKVVVAGQERRFCQQCSRYINSPSWLSSRFHALSEFDQKKRSCRRRLSDHNARRRKPQLETIAFNSSKLSTSYYDKQQAGLVFHRPPFSQMTTMASSIWDNPSSLKLTQTEGCWIKSSKPGGINGQLHFPSYGHLNTVSTVGHNMDSLLPFKSVTADVLNQDVTAAFNLDGAPDLRCACSLLSTESRVPPNARPAPGVQFVYTYNSDAAHPAMHTFNTMQDQQLLEQVLPFSSGGQFQESLLFKSSLGMGFLDPSNMAGLAPQGSQFDVGQYDAKMNELCFIFTFS</sequence>
<evidence type="ECO:0000256" key="9">
    <source>
        <dbReference type="PROSITE-ProRule" id="PRU00470"/>
    </source>
</evidence>
<dbReference type="InterPro" id="IPR044817">
    <property type="entry name" value="SBP-like"/>
</dbReference>
<evidence type="ECO:0000313" key="12">
    <source>
        <dbReference type="Proteomes" id="UP000317650"/>
    </source>
</evidence>
<dbReference type="AlphaFoldDB" id="A0A4S8JYL2"/>
<dbReference type="SUPFAM" id="SSF103612">
    <property type="entry name" value="SBT domain"/>
    <property type="match status" value="1"/>
</dbReference>
<feature type="domain" description="SBP-type" evidence="10">
    <location>
        <begin position="202"/>
        <end position="290"/>
    </location>
</feature>
<evidence type="ECO:0000256" key="4">
    <source>
        <dbReference type="ARBA" id="ARBA00022833"/>
    </source>
</evidence>
<name>A0A4S8JYL2_MUSBA</name>
<dbReference type="PANTHER" id="PTHR31251:SF74">
    <property type="entry name" value="SQUAMOSA PROMOTER-BINDING-LIKE PROTEIN 2"/>
    <property type="match status" value="1"/>
</dbReference>
<evidence type="ECO:0000256" key="6">
    <source>
        <dbReference type="ARBA" id="ARBA00023125"/>
    </source>
</evidence>
<evidence type="ECO:0000256" key="8">
    <source>
        <dbReference type="ARBA" id="ARBA00023242"/>
    </source>
</evidence>
<keyword evidence="2" id="KW-0479">Metal-binding</keyword>
<evidence type="ECO:0000313" key="11">
    <source>
        <dbReference type="EMBL" id="THU67436.1"/>
    </source>
</evidence>
<keyword evidence="12" id="KW-1185">Reference proteome</keyword>